<name>A0A6P1M1B3_9BACT</name>
<accession>A0A6P1M1B3</accession>
<evidence type="ECO:0000313" key="2">
    <source>
        <dbReference type="Proteomes" id="UP000464954"/>
    </source>
</evidence>
<dbReference type="Proteomes" id="UP000464954">
    <property type="component" value="Chromosome"/>
</dbReference>
<evidence type="ECO:0000313" key="1">
    <source>
        <dbReference type="EMBL" id="QHI68370.1"/>
    </source>
</evidence>
<dbReference type="KEGG" id="taer:GT409_02495"/>
<gene>
    <name evidence="1" type="ORF">GT409_02495</name>
</gene>
<proteinExistence type="predicted"/>
<sequence>MEWADFKTRHEDCTKAFEALGRHLFSKWCSYTYGEDIERIIYTDGKGGDGGVEAFARHKDGSVIGLQAKWFREKFDDKQVKQLHKSIKSATQRHPTLTRYIVCMPLELQASRGAGNKGKSQVDRWEEFDASYNNIEFIFWGDMPLLLAWSCSSVVAKRVRAARTQLAIWGSLNPKEMAILLSELESCNDYQILESILTAAVGAACCTEDRDGLHALSAQCSRMFFSESPTCSTRNSVCRHAARIVVERAYAYDLISESQVGRARPPYQAGSQLLAYMKKPEGWSENPISGDLERYVVKQASRLFFEQIRKNNFCSEDEVRYPKSEVAKAVVERRIDLEEKAYEKVEVLWAQMEAARRKRESIWNASSRDYRPISNKILDEEIPSENQDVENELDLDVVKAVHMKYETEYSPEAESLMDNYKKIYGLDVLTPEQLRDGLILDFVYSQGWDADVFYGKPNGGEEGEILGADVSISREHYPATHGARSPIASFAEKYIWLAINEVAGDFADRLPIKDFCNAEFEPVMCFSDVGEEMPDPFDGRRGVEYGPDSGKESRFPDHFWQEYHAQGDNQLQRSTDWVNNAEWPKVEKVISAGRQLSICSWIHGVEAHSAASQMSRITCLLVPRSQFEIFKRDALAGAIVPRCDVGDVRCAGIDGACYHSPSVVCWAPFVKTIDDCDESYDSLDSKGDLFSVELRYLSAKTHWLHDGGETMLYFPSPFYSKSLGIVRGDGAKDYREFADKDGLVVATFERLDLGVSETVEHLQIDSDRLDDLLMKEDSVAVWFAEIYREVRPEFIPEKQRRHTWARRRMSVVCAKEPRKEVQCLSSIEVDG</sequence>
<dbReference type="RefSeq" id="WP_160626625.1">
    <property type="nucleotide sequence ID" value="NZ_CP047593.1"/>
</dbReference>
<dbReference type="EMBL" id="CP047593">
    <property type="protein sequence ID" value="QHI68370.1"/>
    <property type="molecule type" value="Genomic_DNA"/>
</dbReference>
<reference evidence="1 2" key="1">
    <citation type="submission" date="2020-01" db="EMBL/GenBank/DDBJ databases">
        <title>Ponticoccus aerotolerans gen. nov., sp. nov., an anaerobic bacterium and proposal of Ponticoccusceae fam. nov., Ponticoccusles ord. nov. and Ponticoccuse classis nov. in the phylum Kiritimatiellaeota.</title>
        <authorList>
            <person name="Zhou L.Y."/>
            <person name="Du Z.J."/>
        </authorList>
    </citation>
    <scope>NUCLEOTIDE SEQUENCE [LARGE SCALE GENOMIC DNA]</scope>
    <source>
        <strain evidence="1 2">S-5007</strain>
    </source>
</reference>
<dbReference type="AlphaFoldDB" id="A0A6P1M1B3"/>
<protein>
    <submittedName>
        <fullName evidence="1">Uncharacterized protein</fullName>
    </submittedName>
</protein>
<keyword evidence="2" id="KW-1185">Reference proteome</keyword>
<organism evidence="1 2">
    <name type="scientific">Tichowtungia aerotolerans</name>
    <dbReference type="NCBI Taxonomy" id="2697043"/>
    <lineage>
        <taxon>Bacteria</taxon>
        <taxon>Pseudomonadati</taxon>
        <taxon>Kiritimatiellota</taxon>
        <taxon>Tichowtungiia</taxon>
        <taxon>Tichowtungiales</taxon>
        <taxon>Tichowtungiaceae</taxon>
        <taxon>Tichowtungia</taxon>
    </lineage>
</organism>